<dbReference type="Gene3D" id="2.60.40.10">
    <property type="entry name" value="Immunoglobulins"/>
    <property type="match status" value="1"/>
</dbReference>
<dbReference type="AlphaFoldDB" id="A0A315Z5L2"/>
<evidence type="ECO:0000313" key="2">
    <source>
        <dbReference type="EMBL" id="PWJ39137.1"/>
    </source>
</evidence>
<evidence type="ECO:0000259" key="1">
    <source>
        <dbReference type="Pfam" id="PF22073"/>
    </source>
</evidence>
<dbReference type="InterPro" id="IPR013783">
    <property type="entry name" value="Ig-like_fold"/>
</dbReference>
<dbReference type="Proteomes" id="UP000245535">
    <property type="component" value="Unassembled WGS sequence"/>
</dbReference>
<evidence type="ECO:0000313" key="3">
    <source>
        <dbReference type="Proteomes" id="UP000245535"/>
    </source>
</evidence>
<feature type="domain" description="Cep192/Spd-2-like" evidence="1">
    <location>
        <begin position="41"/>
        <end position="139"/>
    </location>
</feature>
<sequence length="594" mass="68123">MRPSIFILLFIVGVSLNNVFAKPSSNLTLYYESDGNWIEAKKYIDFGSIPVNNSKTLKLKLSNTSSKEINITDLSFLSKAPFSVRGLEVSTPFTLKRKKALEFKLNFKPNSAQAFQHQLSLNYILKDSAVFSIAVKGSGVDIESLSFKKGDYMTTKGGFWPSDKAANNQSVNAVWSKFDGRNWIESEEPPKGYKKDIYIMHPIKLRKSVYAAGKTILKGASVNLNGYNLILGMTGSIEEQTSNAPYHIFYDDSEKDGGKGMIVANQRSIDYKNLEKDIAGLGIFLQHNHTKEMVVDIWRGHRRIGRDTKSIRKYFEIQLVEGHIEGGSLMFKYTPSDYAEISDLKDKSERFTLTHQTLDWEYGLGIPHDQIKNCIAHTGTELAGVWTISPTKKVQVYRFEGVSLGSIWGYEVDMERSRLLWSTMSEENVRKFEVQKCHDGVIFYPVGNMMAKGYNHEVQYYTFNDFEFDKSCYYRLKIIREDGTYEYSPLQFVVRRDDFKPIPSSEFVPFDQLPDTPPEAYDEISFRIPPKFQQLWLKLYSESGDIVFSAEGKQKEVEELLNKAFYNLQKDTYLLEFKVNEKLGYAKKVIVGYK</sequence>
<dbReference type="EMBL" id="QGDO01000006">
    <property type="protein sequence ID" value="PWJ39137.1"/>
    <property type="molecule type" value="Genomic_DNA"/>
</dbReference>
<keyword evidence="3" id="KW-1185">Reference proteome</keyword>
<protein>
    <recommendedName>
        <fullName evidence="1">Cep192/Spd-2-like domain-containing protein</fullName>
    </recommendedName>
</protein>
<proteinExistence type="predicted"/>
<organism evidence="2 3">
    <name type="scientific">Sediminitomix flava</name>
    <dbReference type="NCBI Taxonomy" id="379075"/>
    <lineage>
        <taxon>Bacteria</taxon>
        <taxon>Pseudomonadati</taxon>
        <taxon>Bacteroidota</taxon>
        <taxon>Cytophagia</taxon>
        <taxon>Cytophagales</taxon>
        <taxon>Flammeovirgaceae</taxon>
        <taxon>Sediminitomix</taxon>
    </lineage>
</organism>
<gene>
    <name evidence="2" type="ORF">BC781_10638</name>
</gene>
<name>A0A315Z5L2_SEDFL</name>
<dbReference type="RefSeq" id="WP_109620900.1">
    <property type="nucleotide sequence ID" value="NZ_QGDO01000006.1"/>
</dbReference>
<dbReference type="InterPro" id="IPR054090">
    <property type="entry name" value="Cep192_Spd-2-like_dom"/>
</dbReference>
<reference evidence="2 3" key="1">
    <citation type="submission" date="2018-03" db="EMBL/GenBank/DDBJ databases">
        <title>Genomic Encyclopedia of Archaeal and Bacterial Type Strains, Phase II (KMG-II): from individual species to whole genera.</title>
        <authorList>
            <person name="Goeker M."/>
        </authorList>
    </citation>
    <scope>NUCLEOTIDE SEQUENCE [LARGE SCALE GENOMIC DNA]</scope>
    <source>
        <strain evidence="2 3">DSM 28229</strain>
    </source>
</reference>
<accession>A0A315Z5L2</accession>
<dbReference type="Pfam" id="PF22073">
    <property type="entry name" value="Cep192_D4"/>
    <property type="match status" value="1"/>
</dbReference>
<comment type="caution">
    <text evidence="2">The sequence shown here is derived from an EMBL/GenBank/DDBJ whole genome shotgun (WGS) entry which is preliminary data.</text>
</comment>
<dbReference type="OrthoDB" id="974264at2"/>